<dbReference type="AlphaFoldDB" id="A0AAD2G7R1"/>
<evidence type="ECO:0000313" key="4">
    <source>
        <dbReference type="Proteomes" id="UP001295423"/>
    </source>
</evidence>
<feature type="signal peptide" evidence="2">
    <location>
        <begin position="1"/>
        <end position="29"/>
    </location>
</feature>
<comment type="caution">
    <text evidence="3">The sequence shown here is derived from an EMBL/GenBank/DDBJ whole genome shotgun (WGS) entry which is preliminary data.</text>
</comment>
<sequence length="156" mass="17453">MFKLSLTTLYGTCTLFKLLLSIKATPAQANQASAAAQDNAVSKRKAGLDSSDNEDHSLEDNTMVTKAATKKVKKKKKTSSKQDNLENHFLKDLSPAQRKLAEATDRKLKNDLDQHKAGPLFLMILRGEMEGTYIFVCRKKYGQLARNVLKKGSFRF</sequence>
<keyword evidence="2" id="KW-0732">Signal</keyword>
<gene>
    <name evidence="3" type="ORF">CYCCA115_LOCUS21454</name>
</gene>
<feature type="region of interest" description="Disordered" evidence="1">
    <location>
        <begin position="33"/>
        <end position="96"/>
    </location>
</feature>
<feature type="chain" id="PRO_5042161760" evidence="2">
    <location>
        <begin position="30"/>
        <end position="156"/>
    </location>
</feature>
<dbReference type="Proteomes" id="UP001295423">
    <property type="component" value="Unassembled WGS sequence"/>
</dbReference>
<evidence type="ECO:0000313" key="3">
    <source>
        <dbReference type="EMBL" id="CAJ1965864.1"/>
    </source>
</evidence>
<evidence type="ECO:0000256" key="1">
    <source>
        <dbReference type="SAM" id="MobiDB-lite"/>
    </source>
</evidence>
<proteinExistence type="predicted"/>
<organism evidence="3 4">
    <name type="scientific">Cylindrotheca closterium</name>
    <dbReference type="NCBI Taxonomy" id="2856"/>
    <lineage>
        <taxon>Eukaryota</taxon>
        <taxon>Sar</taxon>
        <taxon>Stramenopiles</taxon>
        <taxon>Ochrophyta</taxon>
        <taxon>Bacillariophyta</taxon>
        <taxon>Bacillariophyceae</taxon>
        <taxon>Bacillariophycidae</taxon>
        <taxon>Bacillariales</taxon>
        <taxon>Bacillariaceae</taxon>
        <taxon>Cylindrotheca</taxon>
    </lineage>
</organism>
<dbReference type="EMBL" id="CAKOGP040002232">
    <property type="protein sequence ID" value="CAJ1965864.1"/>
    <property type="molecule type" value="Genomic_DNA"/>
</dbReference>
<keyword evidence="4" id="KW-1185">Reference proteome</keyword>
<accession>A0AAD2G7R1</accession>
<feature type="compositionally biased region" description="Basic residues" evidence="1">
    <location>
        <begin position="68"/>
        <end position="79"/>
    </location>
</feature>
<evidence type="ECO:0000256" key="2">
    <source>
        <dbReference type="SAM" id="SignalP"/>
    </source>
</evidence>
<reference evidence="3" key="1">
    <citation type="submission" date="2023-08" db="EMBL/GenBank/DDBJ databases">
        <authorList>
            <person name="Audoor S."/>
            <person name="Bilcke G."/>
        </authorList>
    </citation>
    <scope>NUCLEOTIDE SEQUENCE</scope>
</reference>
<protein>
    <submittedName>
        <fullName evidence="3">Uncharacterized protein</fullName>
    </submittedName>
</protein>
<name>A0AAD2G7R1_9STRA</name>